<dbReference type="InterPro" id="IPR056330">
    <property type="entry name" value="CTT_SPB4"/>
</dbReference>
<dbReference type="GO" id="GO:0003723">
    <property type="term" value="F:RNA binding"/>
    <property type="evidence" value="ECO:0007669"/>
    <property type="project" value="UniProtKB-UniRule"/>
</dbReference>
<feature type="compositionally biased region" description="Basic and acidic residues" evidence="15">
    <location>
        <begin position="579"/>
        <end position="593"/>
    </location>
</feature>
<evidence type="ECO:0000256" key="10">
    <source>
        <dbReference type="ARBA" id="ARBA00038002"/>
    </source>
</evidence>
<dbReference type="GO" id="GO:0016887">
    <property type="term" value="F:ATP hydrolysis activity"/>
    <property type="evidence" value="ECO:0007669"/>
    <property type="project" value="RHEA"/>
</dbReference>
<evidence type="ECO:0000256" key="14">
    <source>
        <dbReference type="RuleBase" id="RU365068"/>
    </source>
</evidence>
<dbReference type="FunFam" id="3.40.50.300:FF:000877">
    <property type="entry name" value="RNA helicase"/>
    <property type="match status" value="1"/>
</dbReference>
<dbReference type="GO" id="GO:0030686">
    <property type="term" value="C:90S preribosome"/>
    <property type="evidence" value="ECO:0007669"/>
    <property type="project" value="EnsemblFungi"/>
</dbReference>
<comment type="function">
    <text evidence="14">RNA helicase.</text>
</comment>
<evidence type="ECO:0000256" key="11">
    <source>
        <dbReference type="ARBA" id="ARBA00047984"/>
    </source>
</evidence>
<dbReference type="PANTHER" id="PTHR24031">
    <property type="entry name" value="RNA HELICASE"/>
    <property type="match status" value="1"/>
</dbReference>
<dbReference type="Gene3D" id="3.40.50.300">
    <property type="entry name" value="P-loop containing nucleotide triphosphate hydrolases"/>
    <property type="match status" value="2"/>
</dbReference>
<dbReference type="InterPro" id="IPR011545">
    <property type="entry name" value="DEAD/DEAH_box_helicase_dom"/>
</dbReference>
<evidence type="ECO:0000256" key="8">
    <source>
        <dbReference type="ARBA" id="ARBA00022884"/>
    </source>
</evidence>
<keyword evidence="20" id="KW-1185">Reference proteome</keyword>
<comment type="domain">
    <text evidence="14">The Q motif is unique to and characteristic of the DEAD box family of RNA helicases and controls ATP binding and hydrolysis.</text>
</comment>
<dbReference type="OMA" id="AYKEHEC"/>
<dbReference type="EMBL" id="MCGN01000004">
    <property type="protein sequence ID" value="ORY98066.1"/>
    <property type="molecule type" value="Genomic_DNA"/>
</dbReference>
<dbReference type="InterPro" id="IPR014014">
    <property type="entry name" value="RNA_helicase_DEAD_Q_motif"/>
</dbReference>
<dbReference type="AlphaFoldDB" id="A0A1X2HHZ0"/>
<dbReference type="InterPro" id="IPR025313">
    <property type="entry name" value="SPB4-like_CTE"/>
</dbReference>
<sequence length="633" mass="72498">MDSVPNAAGAWSTLETPLSQEILTTLATLGFNTMTPVQAGAIPLFLKNKDVVVEAVTGSGKTLAFVIPIIEKLLRREYPLKNQEIGAVIITPTRELAQQILSVAELFVADHPRKDQLKTGLFIGGTTSLVEDRQRFMNTTPRILIGTPGRLDELLRTTKTINTKELEVLVMDEADRLLDMGFSQQLRSIIAQLPRQRRTGLFSATMTDAISELVGTGLRNPVRIVVKVQDLVNNQQRTPATLHLDYIVCDPEQKLSQLIRLLQTELTAEEGARKFIVYFATCACVDYYFKLLTKLSTLKSFTIHSLHGQMETKRRTATYTAFTQLAPTVPAVLLCTDVASRGLDIPDVDYVIQVDPPQDPKAFTHRAGRAARAGRQGKATALLVRGREEMYVDYLKLRKVPLHRACYRLADGTLKDNWHTVTKDDEEQTESLAVEDPDVHTLVRQLRDIVKTDRDLYDRAVKAFVSWVRSYSKHEANFIFRLKELDLGRVATGYALLKLPKMPELKESKEMTFEPEEMDWNNFKYLDKNREAKRQRELKEYQENKKSKPAPKPKKEAWSAQKQAKTHKVERREKRQRRKEFEKKSRQETTKQDDDGDDDWDDLAKEERMAKKLKKRKINAQDFDDMFMKDDDE</sequence>
<keyword evidence="6 13" id="KW-0347">Helicase</keyword>
<dbReference type="InterPro" id="IPR014001">
    <property type="entry name" value="Helicase_ATP-bd"/>
</dbReference>
<dbReference type="GO" id="GO:0005524">
    <property type="term" value="F:ATP binding"/>
    <property type="evidence" value="ECO:0007669"/>
    <property type="project" value="UniProtKB-UniRule"/>
</dbReference>
<dbReference type="PROSITE" id="PS51194">
    <property type="entry name" value="HELICASE_CTER"/>
    <property type="match status" value="1"/>
</dbReference>
<dbReference type="EC" id="3.6.4.13" evidence="14"/>
<dbReference type="SMART" id="SM01178">
    <property type="entry name" value="DUF4217"/>
    <property type="match status" value="1"/>
</dbReference>
<dbReference type="InParanoid" id="A0A1X2HHZ0"/>
<evidence type="ECO:0000313" key="20">
    <source>
        <dbReference type="Proteomes" id="UP000242180"/>
    </source>
</evidence>
<keyword evidence="4 13" id="KW-0547">Nucleotide-binding</keyword>
<accession>A0A1X2HHZ0</accession>
<dbReference type="SMART" id="SM00487">
    <property type="entry name" value="DEXDc"/>
    <property type="match status" value="1"/>
</dbReference>
<dbReference type="Pfam" id="PF00270">
    <property type="entry name" value="DEAD"/>
    <property type="match status" value="1"/>
</dbReference>
<dbReference type="Pfam" id="PF13959">
    <property type="entry name" value="CTE_SPB4"/>
    <property type="match status" value="1"/>
</dbReference>
<dbReference type="FunCoup" id="A0A1X2HHZ0">
    <property type="interactions" value="1011"/>
</dbReference>
<feature type="domain" description="Helicase ATP-binding" evidence="16">
    <location>
        <begin position="42"/>
        <end position="224"/>
    </location>
</feature>
<keyword evidence="8 14" id="KW-0694">RNA-binding</keyword>
<evidence type="ECO:0000313" key="19">
    <source>
        <dbReference type="EMBL" id="ORY98066.1"/>
    </source>
</evidence>
<dbReference type="PROSITE" id="PS51192">
    <property type="entry name" value="HELICASE_ATP_BIND_1"/>
    <property type="match status" value="1"/>
</dbReference>
<organism evidence="19 20">
    <name type="scientific">Syncephalastrum racemosum</name>
    <name type="common">Filamentous fungus</name>
    <dbReference type="NCBI Taxonomy" id="13706"/>
    <lineage>
        <taxon>Eukaryota</taxon>
        <taxon>Fungi</taxon>
        <taxon>Fungi incertae sedis</taxon>
        <taxon>Mucoromycota</taxon>
        <taxon>Mucoromycotina</taxon>
        <taxon>Mucoromycetes</taxon>
        <taxon>Mucorales</taxon>
        <taxon>Syncephalastraceae</taxon>
        <taxon>Syncephalastrum</taxon>
    </lineage>
</organism>
<protein>
    <recommendedName>
        <fullName evidence="14">ATP-dependent RNA helicase</fullName>
        <ecNumber evidence="14">3.6.4.13</ecNumber>
    </recommendedName>
</protein>
<evidence type="ECO:0000256" key="1">
    <source>
        <dbReference type="ARBA" id="ARBA00004604"/>
    </source>
</evidence>
<dbReference type="Proteomes" id="UP000242180">
    <property type="component" value="Unassembled WGS sequence"/>
</dbReference>
<comment type="similarity">
    <text evidence="10">Belongs to the DEAD box helicase family. DDX55/SPB4 subfamily.</text>
</comment>
<evidence type="ECO:0000256" key="6">
    <source>
        <dbReference type="ARBA" id="ARBA00022806"/>
    </source>
</evidence>
<evidence type="ECO:0000256" key="12">
    <source>
        <dbReference type="PROSITE-ProRule" id="PRU00552"/>
    </source>
</evidence>
<keyword evidence="9" id="KW-0175">Coiled coil</keyword>
<evidence type="ECO:0000259" key="18">
    <source>
        <dbReference type="PROSITE" id="PS51195"/>
    </source>
</evidence>
<evidence type="ECO:0000256" key="9">
    <source>
        <dbReference type="ARBA" id="ARBA00023054"/>
    </source>
</evidence>
<comment type="subcellular location">
    <subcellularLocation>
        <location evidence="1">Nucleus</location>
        <location evidence="1">Nucleolus</location>
    </subcellularLocation>
</comment>
<evidence type="ECO:0000256" key="15">
    <source>
        <dbReference type="SAM" id="MobiDB-lite"/>
    </source>
</evidence>
<gene>
    <name evidence="19" type="ORF">BCR43DRAFT_490811</name>
</gene>
<evidence type="ECO:0000256" key="4">
    <source>
        <dbReference type="ARBA" id="ARBA00022741"/>
    </source>
</evidence>
<keyword evidence="2" id="KW-0690">Ribosome biogenesis</keyword>
<dbReference type="CDD" id="cd18787">
    <property type="entry name" value="SF2_C_DEAD"/>
    <property type="match status" value="1"/>
</dbReference>
<evidence type="ECO:0000256" key="7">
    <source>
        <dbReference type="ARBA" id="ARBA00022840"/>
    </source>
</evidence>
<keyword evidence="7 13" id="KW-0067">ATP-binding</keyword>
<dbReference type="OrthoDB" id="7396459at2759"/>
<name>A0A1X2HHZ0_SYNRA</name>
<dbReference type="InterPro" id="IPR027417">
    <property type="entry name" value="P-loop_NTPase"/>
</dbReference>
<dbReference type="GO" id="GO:0003724">
    <property type="term" value="F:RNA helicase activity"/>
    <property type="evidence" value="ECO:0007669"/>
    <property type="project" value="UniProtKB-EC"/>
</dbReference>
<feature type="short sequence motif" description="Q motif" evidence="12">
    <location>
        <begin position="11"/>
        <end position="39"/>
    </location>
</feature>
<evidence type="ECO:0000256" key="3">
    <source>
        <dbReference type="ARBA" id="ARBA00022552"/>
    </source>
</evidence>
<evidence type="ECO:0000259" key="16">
    <source>
        <dbReference type="PROSITE" id="PS51192"/>
    </source>
</evidence>
<dbReference type="InterPro" id="IPR000629">
    <property type="entry name" value="RNA-helicase_DEAD-box_CS"/>
</dbReference>
<dbReference type="PROSITE" id="PS00039">
    <property type="entry name" value="DEAD_ATP_HELICASE"/>
    <property type="match status" value="1"/>
</dbReference>
<dbReference type="GO" id="GO:0005654">
    <property type="term" value="C:nucleoplasm"/>
    <property type="evidence" value="ECO:0007669"/>
    <property type="project" value="EnsemblFungi"/>
</dbReference>
<dbReference type="STRING" id="13706.A0A1X2HHZ0"/>
<dbReference type="SUPFAM" id="SSF52540">
    <property type="entry name" value="P-loop containing nucleoside triphosphate hydrolases"/>
    <property type="match status" value="2"/>
</dbReference>
<comment type="caution">
    <text evidence="19">The sequence shown here is derived from an EMBL/GenBank/DDBJ whole genome shotgun (WGS) entry which is preliminary data.</text>
</comment>
<dbReference type="CDD" id="cd17960">
    <property type="entry name" value="DEADc_DDX55"/>
    <property type="match status" value="1"/>
</dbReference>
<reference evidence="19 20" key="1">
    <citation type="submission" date="2016-07" db="EMBL/GenBank/DDBJ databases">
        <title>Pervasive Adenine N6-methylation of Active Genes in Fungi.</title>
        <authorList>
            <consortium name="DOE Joint Genome Institute"/>
            <person name="Mondo S.J."/>
            <person name="Dannebaum R.O."/>
            <person name="Kuo R.C."/>
            <person name="Labutti K."/>
            <person name="Haridas S."/>
            <person name="Kuo A."/>
            <person name="Salamov A."/>
            <person name="Ahrendt S.R."/>
            <person name="Lipzen A."/>
            <person name="Sullivan W."/>
            <person name="Andreopoulos W.B."/>
            <person name="Clum A."/>
            <person name="Lindquist E."/>
            <person name="Daum C."/>
            <person name="Ramamoorthy G.K."/>
            <person name="Gryganskyi A."/>
            <person name="Culley D."/>
            <person name="Magnuson J.K."/>
            <person name="James T.Y."/>
            <person name="O'Malley M.A."/>
            <person name="Stajich J.E."/>
            <person name="Spatafora J.W."/>
            <person name="Visel A."/>
            <person name="Grigoriev I.V."/>
        </authorList>
    </citation>
    <scope>NUCLEOTIDE SEQUENCE [LARGE SCALE GENOMIC DNA]</scope>
    <source>
        <strain evidence="19 20">NRRL 2496</strain>
    </source>
</reference>
<dbReference type="SMART" id="SM00490">
    <property type="entry name" value="HELICc"/>
    <property type="match status" value="1"/>
</dbReference>
<evidence type="ECO:0000256" key="13">
    <source>
        <dbReference type="RuleBase" id="RU000492"/>
    </source>
</evidence>
<feature type="domain" description="DEAD-box RNA helicase Q" evidence="18">
    <location>
        <begin position="11"/>
        <end position="39"/>
    </location>
</feature>
<keyword evidence="5 13" id="KW-0378">Hydrolase</keyword>
<dbReference type="GO" id="GO:1902626">
    <property type="term" value="P:assembly of large subunit precursor of preribosome"/>
    <property type="evidence" value="ECO:0007669"/>
    <property type="project" value="EnsemblFungi"/>
</dbReference>
<evidence type="ECO:0000259" key="17">
    <source>
        <dbReference type="PROSITE" id="PS51194"/>
    </source>
</evidence>
<evidence type="ECO:0000256" key="2">
    <source>
        <dbReference type="ARBA" id="ARBA00022517"/>
    </source>
</evidence>
<feature type="compositionally biased region" description="Basic residues" evidence="15">
    <location>
        <begin position="564"/>
        <end position="578"/>
    </location>
</feature>
<dbReference type="GO" id="GO:0000470">
    <property type="term" value="P:maturation of LSU-rRNA"/>
    <property type="evidence" value="ECO:0007669"/>
    <property type="project" value="EnsemblFungi"/>
</dbReference>
<feature type="region of interest" description="Disordered" evidence="15">
    <location>
        <begin position="540"/>
        <end position="633"/>
    </location>
</feature>
<dbReference type="PROSITE" id="PS51195">
    <property type="entry name" value="Q_MOTIF"/>
    <property type="match status" value="1"/>
</dbReference>
<comment type="catalytic activity">
    <reaction evidence="11 14">
        <text>ATP + H2O = ADP + phosphate + H(+)</text>
        <dbReference type="Rhea" id="RHEA:13065"/>
        <dbReference type="ChEBI" id="CHEBI:15377"/>
        <dbReference type="ChEBI" id="CHEBI:15378"/>
        <dbReference type="ChEBI" id="CHEBI:30616"/>
        <dbReference type="ChEBI" id="CHEBI:43474"/>
        <dbReference type="ChEBI" id="CHEBI:456216"/>
        <dbReference type="EC" id="3.6.4.13"/>
    </reaction>
</comment>
<keyword evidence="3" id="KW-0698">rRNA processing</keyword>
<evidence type="ECO:0000256" key="5">
    <source>
        <dbReference type="ARBA" id="ARBA00022801"/>
    </source>
</evidence>
<dbReference type="InterPro" id="IPR001650">
    <property type="entry name" value="Helicase_C-like"/>
</dbReference>
<dbReference type="Pfam" id="PF23681">
    <property type="entry name" value="CTT_SPB4"/>
    <property type="match status" value="1"/>
</dbReference>
<dbReference type="GO" id="GO:0005730">
    <property type="term" value="C:nucleolus"/>
    <property type="evidence" value="ECO:0007669"/>
    <property type="project" value="UniProtKB-SubCell"/>
</dbReference>
<feature type="domain" description="Helicase C-terminal" evidence="17">
    <location>
        <begin position="254"/>
        <end position="426"/>
    </location>
</feature>
<dbReference type="GO" id="GO:0030687">
    <property type="term" value="C:preribosome, large subunit precursor"/>
    <property type="evidence" value="ECO:0007669"/>
    <property type="project" value="EnsemblFungi"/>
</dbReference>
<dbReference type="Pfam" id="PF00271">
    <property type="entry name" value="Helicase_C"/>
    <property type="match status" value="1"/>
</dbReference>
<proteinExistence type="inferred from homology"/>